<feature type="active site" description="Charge relay system" evidence="5 6">
    <location>
        <position position="178"/>
    </location>
</feature>
<dbReference type="InterPro" id="IPR015500">
    <property type="entry name" value="Peptidase_S8_subtilisin-rel"/>
</dbReference>
<dbReference type="InterPro" id="IPR023828">
    <property type="entry name" value="Peptidase_S8_Ser-AS"/>
</dbReference>
<name>A0A8J3BMW2_9ACTN</name>
<dbReference type="Gene3D" id="3.40.50.200">
    <property type="entry name" value="Peptidase S8/S53 domain"/>
    <property type="match status" value="1"/>
</dbReference>
<evidence type="ECO:0000313" key="12">
    <source>
        <dbReference type="Proteomes" id="UP000662200"/>
    </source>
</evidence>
<sequence length="387" mass="38948">MHVFRILAAALLPAVAAGTPAAAAPPTAGRAAASAAVADSYLVALRPARSSVQSRAAGLTARHGGRVDRLYRHVLDGYALTASAAQARRLAADPAVASVEQDRWYRASAVASWGLDRLDQRRLPLDDTYRVPDGGGAGVHAYVIDTGVRTTHGDFGGRAVSGTDTYDNDDDATDCNGHGTHVAGTLGGTAHGVAPQVRVVAVRALGCEGSGKTSQVVAALDWVAAHAQKPAVANMSLGGPASATLDDAVRRLVAAGVPTAVAAGSDGNGGMDVDCRSSPARVAEAVTVGATDRQDRLAGFSNFGRCVDILAPGVDIVSTTIADDAATTKLTGTSMAAPHAAGAVALLLSRQPAATPAQVESALVAAGTPGIITNAAGPVPHRLLHVQ</sequence>
<dbReference type="PROSITE" id="PS00137">
    <property type="entry name" value="SUBTILASE_HIS"/>
    <property type="match status" value="1"/>
</dbReference>
<evidence type="ECO:0008006" key="13">
    <source>
        <dbReference type="Google" id="ProtNLM"/>
    </source>
</evidence>
<feature type="domain" description="Inhibitor I9" evidence="10">
    <location>
        <begin position="56"/>
        <end position="106"/>
    </location>
</feature>
<dbReference type="SUPFAM" id="SSF52743">
    <property type="entry name" value="Subtilisin-like"/>
    <property type="match status" value="1"/>
</dbReference>
<dbReference type="GO" id="GO:0005615">
    <property type="term" value="C:extracellular space"/>
    <property type="evidence" value="ECO:0007669"/>
    <property type="project" value="TreeGrafter"/>
</dbReference>
<dbReference type="CDD" id="cd04077">
    <property type="entry name" value="Peptidases_S8_PCSK9_ProteinaseK_like"/>
    <property type="match status" value="1"/>
</dbReference>
<protein>
    <recommendedName>
        <fullName evidence="13">Serine protease</fullName>
    </recommendedName>
</protein>
<evidence type="ECO:0000256" key="4">
    <source>
        <dbReference type="ARBA" id="ARBA00022825"/>
    </source>
</evidence>
<dbReference type="PANTHER" id="PTHR43806:SF11">
    <property type="entry name" value="CEREVISIN-RELATED"/>
    <property type="match status" value="1"/>
</dbReference>
<dbReference type="AlphaFoldDB" id="A0A8J3BMW2"/>
<dbReference type="Gene3D" id="3.30.70.80">
    <property type="entry name" value="Peptidase S8 propeptide/proteinase inhibitor I9"/>
    <property type="match status" value="1"/>
</dbReference>
<dbReference type="PRINTS" id="PR00723">
    <property type="entry name" value="SUBTILISIN"/>
</dbReference>
<accession>A0A8J3BMW2</accession>
<dbReference type="PROSITE" id="PS00136">
    <property type="entry name" value="SUBTILASE_ASP"/>
    <property type="match status" value="1"/>
</dbReference>
<feature type="domain" description="Peptidase S8/S53" evidence="9">
    <location>
        <begin position="139"/>
        <end position="366"/>
    </location>
</feature>
<dbReference type="RefSeq" id="WP_189113774.1">
    <property type="nucleotide sequence ID" value="NZ_BMQC01000005.1"/>
</dbReference>
<comment type="caution">
    <text evidence="11">The sequence shown here is derived from an EMBL/GenBank/DDBJ whole genome shotgun (WGS) entry which is preliminary data.</text>
</comment>
<evidence type="ECO:0000256" key="7">
    <source>
        <dbReference type="RuleBase" id="RU003355"/>
    </source>
</evidence>
<dbReference type="InterPro" id="IPR034193">
    <property type="entry name" value="PCSK9_ProteinaseK-like"/>
</dbReference>
<keyword evidence="12" id="KW-1185">Reference proteome</keyword>
<organism evidence="11 12">
    <name type="scientific">Pilimelia terevasa</name>
    <dbReference type="NCBI Taxonomy" id="53372"/>
    <lineage>
        <taxon>Bacteria</taxon>
        <taxon>Bacillati</taxon>
        <taxon>Actinomycetota</taxon>
        <taxon>Actinomycetes</taxon>
        <taxon>Micromonosporales</taxon>
        <taxon>Micromonosporaceae</taxon>
        <taxon>Pilimelia</taxon>
    </lineage>
</organism>
<evidence type="ECO:0000259" key="10">
    <source>
        <dbReference type="Pfam" id="PF05922"/>
    </source>
</evidence>
<evidence type="ECO:0000259" key="9">
    <source>
        <dbReference type="Pfam" id="PF00082"/>
    </source>
</evidence>
<feature type="active site" description="Charge relay system" evidence="5 6">
    <location>
        <position position="334"/>
    </location>
</feature>
<dbReference type="EMBL" id="BMQC01000005">
    <property type="protein sequence ID" value="GGK25893.1"/>
    <property type="molecule type" value="Genomic_DNA"/>
</dbReference>
<dbReference type="InterPro" id="IPR050131">
    <property type="entry name" value="Peptidase_S8_subtilisin-like"/>
</dbReference>
<dbReference type="PANTHER" id="PTHR43806">
    <property type="entry name" value="PEPTIDASE S8"/>
    <property type="match status" value="1"/>
</dbReference>
<keyword evidence="3 6" id="KW-0378">Hydrolase</keyword>
<evidence type="ECO:0000256" key="2">
    <source>
        <dbReference type="ARBA" id="ARBA00022670"/>
    </source>
</evidence>
<evidence type="ECO:0000256" key="8">
    <source>
        <dbReference type="SAM" id="SignalP"/>
    </source>
</evidence>
<keyword evidence="2 6" id="KW-0645">Protease</keyword>
<dbReference type="InterPro" id="IPR036852">
    <property type="entry name" value="Peptidase_S8/S53_dom_sf"/>
</dbReference>
<feature type="active site" description="Charge relay system" evidence="5 6">
    <location>
        <position position="145"/>
    </location>
</feature>
<keyword evidence="8" id="KW-0732">Signal</keyword>
<reference evidence="11" key="2">
    <citation type="submission" date="2020-09" db="EMBL/GenBank/DDBJ databases">
        <authorList>
            <person name="Sun Q."/>
            <person name="Ohkuma M."/>
        </authorList>
    </citation>
    <scope>NUCLEOTIDE SEQUENCE</scope>
    <source>
        <strain evidence="11">JCM 3091</strain>
    </source>
</reference>
<dbReference type="InterPro" id="IPR037045">
    <property type="entry name" value="S8pro/Inhibitor_I9_sf"/>
</dbReference>
<evidence type="ECO:0000256" key="1">
    <source>
        <dbReference type="ARBA" id="ARBA00011073"/>
    </source>
</evidence>
<evidence type="ECO:0000256" key="6">
    <source>
        <dbReference type="PROSITE-ProRule" id="PRU01240"/>
    </source>
</evidence>
<dbReference type="InterPro" id="IPR023827">
    <property type="entry name" value="Peptidase_S8_Asp-AS"/>
</dbReference>
<dbReference type="InterPro" id="IPR000209">
    <property type="entry name" value="Peptidase_S8/S53_dom"/>
</dbReference>
<dbReference type="Pfam" id="PF00082">
    <property type="entry name" value="Peptidase_S8"/>
    <property type="match status" value="1"/>
</dbReference>
<evidence type="ECO:0000256" key="3">
    <source>
        <dbReference type="ARBA" id="ARBA00022801"/>
    </source>
</evidence>
<dbReference type="InterPro" id="IPR010259">
    <property type="entry name" value="S8pro/Inhibitor_I9"/>
</dbReference>
<evidence type="ECO:0000313" key="11">
    <source>
        <dbReference type="EMBL" id="GGK25893.1"/>
    </source>
</evidence>
<reference evidence="11" key="1">
    <citation type="journal article" date="2014" name="Int. J. Syst. Evol. Microbiol.">
        <title>Complete genome sequence of Corynebacterium casei LMG S-19264T (=DSM 44701T), isolated from a smear-ripened cheese.</title>
        <authorList>
            <consortium name="US DOE Joint Genome Institute (JGI-PGF)"/>
            <person name="Walter F."/>
            <person name="Albersmeier A."/>
            <person name="Kalinowski J."/>
            <person name="Ruckert C."/>
        </authorList>
    </citation>
    <scope>NUCLEOTIDE SEQUENCE</scope>
    <source>
        <strain evidence="11">JCM 3091</strain>
    </source>
</reference>
<dbReference type="PROSITE" id="PS51892">
    <property type="entry name" value="SUBTILASE"/>
    <property type="match status" value="1"/>
</dbReference>
<dbReference type="SUPFAM" id="SSF54897">
    <property type="entry name" value="Protease propeptides/inhibitors"/>
    <property type="match status" value="1"/>
</dbReference>
<dbReference type="GO" id="GO:0004252">
    <property type="term" value="F:serine-type endopeptidase activity"/>
    <property type="evidence" value="ECO:0007669"/>
    <property type="project" value="UniProtKB-UniRule"/>
</dbReference>
<dbReference type="Proteomes" id="UP000662200">
    <property type="component" value="Unassembled WGS sequence"/>
</dbReference>
<feature type="chain" id="PRO_5035246216" description="Serine protease" evidence="8">
    <location>
        <begin position="24"/>
        <end position="387"/>
    </location>
</feature>
<dbReference type="Pfam" id="PF05922">
    <property type="entry name" value="Inhibitor_I9"/>
    <property type="match status" value="1"/>
</dbReference>
<dbReference type="GO" id="GO:0006508">
    <property type="term" value="P:proteolysis"/>
    <property type="evidence" value="ECO:0007669"/>
    <property type="project" value="UniProtKB-KW"/>
</dbReference>
<dbReference type="PROSITE" id="PS00138">
    <property type="entry name" value="SUBTILASE_SER"/>
    <property type="match status" value="1"/>
</dbReference>
<proteinExistence type="inferred from homology"/>
<feature type="signal peptide" evidence="8">
    <location>
        <begin position="1"/>
        <end position="23"/>
    </location>
</feature>
<dbReference type="FunFam" id="3.40.50.200:FF:000014">
    <property type="entry name" value="Proteinase K"/>
    <property type="match status" value="1"/>
</dbReference>
<gene>
    <name evidence="11" type="ORF">GCM10010124_18030</name>
</gene>
<comment type="similarity">
    <text evidence="1 6 7">Belongs to the peptidase S8 family.</text>
</comment>
<keyword evidence="4 6" id="KW-0720">Serine protease</keyword>
<dbReference type="InterPro" id="IPR022398">
    <property type="entry name" value="Peptidase_S8_His-AS"/>
</dbReference>
<evidence type="ECO:0000256" key="5">
    <source>
        <dbReference type="PIRSR" id="PIRSR615500-1"/>
    </source>
</evidence>